<evidence type="ECO:0000313" key="3">
    <source>
        <dbReference type="Proteomes" id="UP001218218"/>
    </source>
</evidence>
<evidence type="ECO:0000313" key="2">
    <source>
        <dbReference type="EMBL" id="KAJ7302612.1"/>
    </source>
</evidence>
<protein>
    <submittedName>
        <fullName evidence="2">Uncharacterized protein</fullName>
    </submittedName>
</protein>
<name>A0AAD6Z0A1_9AGAR</name>
<keyword evidence="1" id="KW-0812">Transmembrane</keyword>
<keyword evidence="1" id="KW-1133">Transmembrane helix</keyword>
<sequence>MSAIPATSIAALDGTLGSIEIGGVVGTFLFGIITLQVHNYYRTYPADSIPLKLLVSQFFRFVSSLAETGLGRCHLVGKIHSRFLELGHTISTWHAPDHISDPPHSLQMTLMFSAPIYAVVQVFFANRVRIVSGHCNIMLLCCFLSLLRFACSMGMLVVTLQHGLAILQVKYRWLMAAGLSLGATVDVIIAVSMCCCLWQLRRSMFHRSRQMADMIMAWSIVVWFPFFLVTARRGFFSQFATVTHVFAKISLLEFATGLVGGIQNFCLLPCVQPQDSLNSRHTLRSLNQDEPFLDVGTLRRSGMTASAALITSSVKRPLNIAISVAIQTDGDRDYDSSFLHETGCRASTNGQSHGSFLPFMSNVSVALTSTNES</sequence>
<keyword evidence="1" id="KW-0472">Membrane</keyword>
<feature type="transmembrane region" description="Helical" evidence="1">
    <location>
        <begin position="137"/>
        <end position="161"/>
    </location>
</feature>
<reference evidence="2" key="1">
    <citation type="submission" date="2023-03" db="EMBL/GenBank/DDBJ databases">
        <title>Massive genome expansion in bonnet fungi (Mycena s.s.) driven by repeated elements and novel gene families across ecological guilds.</title>
        <authorList>
            <consortium name="Lawrence Berkeley National Laboratory"/>
            <person name="Harder C.B."/>
            <person name="Miyauchi S."/>
            <person name="Viragh M."/>
            <person name="Kuo A."/>
            <person name="Thoen E."/>
            <person name="Andreopoulos B."/>
            <person name="Lu D."/>
            <person name="Skrede I."/>
            <person name="Drula E."/>
            <person name="Henrissat B."/>
            <person name="Morin E."/>
            <person name="Kohler A."/>
            <person name="Barry K."/>
            <person name="LaButti K."/>
            <person name="Morin E."/>
            <person name="Salamov A."/>
            <person name="Lipzen A."/>
            <person name="Mereny Z."/>
            <person name="Hegedus B."/>
            <person name="Baldrian P."/>
            <person name="Stursova M."/>
            <person name="Weitz H."/>
            <person name="Taylor A."/>
            <person name="Grigoriev I.V."/>
            <person name="Nagy L.G."/>
            <person name="Martin F."/>
            <person name="Kauserud H."/>
        </authorList>
    </citation>
    <scope>NUCLEOTIDE SEQUENCE</scope>
    <source>
        <strain evidence="2">CBHHK002</strain>
    </source>
</reference>
<dbReference type="AlphaFoldDB" id="A0AAD6Z0A1"/>
<accession>A0AAD6Z0A1</accession>
<dbReference type="Proteomes" id="UP001218218">
    <property type="component" value="Unassembled WGS sequence"/>
</dbReference>
<evidence type="ECO:0000256" key="1">
    <source>
        <dbReference type="SAM" id="Phobius"/>
    </source>
</evidence>
<feature type="transmembrane region" description="Helical" evidence="1">
    <location>
        <begin position="173"/>
        <end position="200"/>
    </location>
</feature>
<comment type="caution">
    <text evidence="2">The sequence shown here is derived from an EMBL/GenBank/DDBJ whole genome shotgun (WGS) entry which is preliminary data.</text>
</comment>
<organism evidence="2 3">
    <name type="scientific">Mycena albidolilacea</name>
    <dbReference type="NCBI Taxonomy" id="1033008"/>
    <lineage>
        <taxon>Eukaryota</taxon>
        <taxon>Fungi</taxon>
        <taxon>Dikarya</taxon>
        <taxon>Basidiomycota</taxon>
        <taxon>Agaricomycotina</taxon>
        <taxon>Agaricomycetes</taxon>
        <taxon>Agaricomycetidae</taxon>
        <taxon>Agaricales</taxon>
        <taxon>Marasmiineae</taxon>
        <taxon>Mycenaceae</taxon>
        <taxon>Mycena</taxon>
    </lineage>
</organism>
<keyword evidence="3" id="KW-1185">Reference proteome</keyword>
<feature type="transmembrane region" description="Helical" evidence="1">
    <location>
        <begin position="21"/>
        <end position="41"/>
    </location>
</feature>
<feature type="transmembrane region" description="Helical" evidence="1">
    <location>
        <begin position="212"/>
        <end position="231"/>
    </location>
</feature>
<dbReference type="EMBL" id="JARIHO010000114">
    <property type="protein sequence ID" value="KAJ7302612.1"/>
    <property type="molecule type" value="Genomic_DNA"/>
</dbReference>
<gene>
    <name evidence="2" type="ORF">DFH08DRAFT_826495</name>
</gene>
<proteinExistence type="predicted"/>